<accession>A0A5C6TWG6</accession>
<feature type="transmembrane region" description="Helical" evidence="1">
    <location>
        <begin position="6"/>
        <end position="28"/>
    </location>
</feature>
<keyword evidence="1" id="KW-0472">Membrane</keyword>
<reference evidence="2 3" key="1">
    <citation type="journal article" date="2015" name="J. Microbiol.">
        <title>Sphingosinicella ginsenosidimutans sp. nov., with ginsenoside converting activity.</title>
        <authorList>
            <person name="Kim J.K."/>
            <person name="Kang M.S."/>
            <person name="Park S.C."/>
            <person name="Kim K.M."/>
            <person name="Choi K."/>
            <person name="Yoon M.H."/>
            <person name="Im W.T."/>
        </authorList>
    </citation>
    <scope>NUCLEOTIDE SEQUENCE [LARGE SCALE GENOMIC DNA]</scope>
    <source>
        <strain evidence="2 3">BS-11</strain>
    </source>
</reference>
<dbReference type="Proteomes" id="UP000321249">
    <property type="component" value="Unassembled WGS sequence"/>
</dbReference>
<organism evidence="2 3">
    <name type="scientific">Allosphingosinicella ginsenosidimutans</name>
    <dbReference type="NCBI Taxonomy" id="1176539"/>
    <lineage>
        <taxon>Bacteria</taxon>
        <taxon>Pseudomonadati</taxon>
        <taxon>Pseudomonadota</taxon>
        <taxon>Alphaproteobacteria</taxon>
        <taxon>Sphingomonadales</taxon>
        <taxon>Sphingomonadaceae</taxon>
        <taxon>Allosphingosinicella</taxon>
    </lineage>
</organism>
<keyword evidence="3" id="KW-1185">Reference proteome</keyword>
<dbReference type="OrthoDB" id="8456647at2"/>
<evidence type="ECO:0000313" key="3">
    <source>
        <dbReference type="Proteomes" id="UP000321249"/>
    </source>
</evidence>
<comment type="caution">
    <text evidence="2">The sequence shown here is derived from an EMBL/GenBank/DDBJ whole genome shotgun (WGS) entry which is preliminary data.</text>
</comment>
<dbReference type="EMBL" id="VOQQ01000001">
    <property type="protein sequence ID" value="TXC64687.1"/>
    <property type="molecule type" value="Genomic_DNA"/>
</dbReference>
<dbReference type="AlphaFoldDB" id="A0A5C6TWG6"/>
<dbReference type="RefSeq" id="WP_147044110.1">
    <property type="nucleotide sequence ID" value="NZ_BAABIR010000001.1"/>
</dbReference>
<evidence type="ECO:0000313" key="2">
    <source>
        <dbReference type="EMBL" id="TXC64687.1"/>
    </source>
</evidence>
<keyword evidence="1" id="KW-1133">Transmembrane helix</keyword>
<sequence length="102" mass="11423">MTTYQLGWRFSYVTLTIALGLGIAAFFFPHQRYRLVLALVVPAIVHSVANLAVRCTQCDKSAFITEVFGPRNTLVGWITLRHRVVPERICSRCGADLTVQEA</sequence>
<protein>
    <submittedName>
        <fullName evidence="2">Uncharacterized protein</fullName>
    </submittedName>
</protein>
<keyword evidence="1" id="KW-0812">Transmembrane</keyword>
<name>A0A5C6TWG6_9SPHN</name>
<proteinExistence type="predicted"/>
<gene>
    <name evidence="2" type="ORF">FRZ32_14140</name>
</gene>
<evidence type="ECO:0000256" key="1">
    <source>
        <dbReference type="SAM" id="Phobius"/>
    </source>
</evidence>
<feature type="transmembrane region" description="Helical" evidence="1">
    <location>
        <begin position="35"/>
        <end position="53"/>
    </location>
</feature>